<protein>
    <submittedName>
        <fullName evidence="1">Uncharacterized protein</fullName>
    </submittedName>
</protein>
<accession>A0A844ZMG3</accession>
<evidence type="ECO:0000313" key="2">
    <source>
        <dbReference type="Proteomes" id="UP000435243"/>
    </source>
</evidence>
<dbReference type="Proteomes" id="UP000435243">
    <property type="component" value="Unassembled WGS sequence"/>
</dbReference>
<dbReference type="OrthoDB" id="9942281at2"/>
<sequence length="103" mass="10959">MFSFARYIVRHKVGAVAVCAIAVFVMTPNGEEEQEQSNSPWSVQQSSVQVAQADESSFVDDIVSEASGYLEEAGIGNPLEEADAAVNRFEDTAAAMNQVNGGS</sequence>
<dbReference type="EMBL" id="WTYY01000004">
    <property type="protein sequence ID" value="MXO89025.1"/>
    <property type="molecule type" value="Genomic_DNA"/>
</dbReference>
<organism evidence="1 2">
    <name type="scientific">Alteraurantiacibacter aestuarii</name>
    <dbReference type="NCBI Taxonomy" id="650004"/>
    <lineage>
        <taxon>Bacteria</taxon>
        <taxon>Pseudomonadati</taxon>
        <taxon>Pseudomonadota</taxon>
        <taxon>Alphaproteobacteria</taxon>
        <taxon>Sphingomonadales</taxon>
        <taxon>Erythrobacteraceae</taxon>
        <taxon>Alteraurantiacibacter</taxon>
    </lineage>
</organism>
<keyword evidence="2" id="KW-1185">Reference proteome</keyword>
<evidence type="ECO:0000313" key="1">
    <source>
        <dbReference type="EMBL" id="MXO89025.1"/>
    </source>
</evidence>
<dbReference type="RefSeq" id="WP_160591696.1">
    <property type="nucleotide sequence ID" value="NZ_BAAAFP010000003.1"/>
</dbReference>
<proteinExistence type="predicted"/>
<gene>
    <name evidence="1" type="ORF">GRI32_09765</name>
</gene>
<dbReference type="AlphaFoldDB" id="A0A844ZMG3"/>
<reference evidence="1 2" key="1">
    <citation type="submission" date="2019-12" db="EMBL/GenBank/DDBJ databases">
        <title>Genomic-based taxomic classification of the family Erythrobacteraceae.</title>
        <authorList>
            <person name="Xu L."/>
        </authorList>
    </citation>
    <scope>NUCLEOTIDE SEQUENCE [LARGE SCALE GENOMIC DNA]</scope>
    <source>
        <strain evidence="1 2">JCM 16339</strain>
    </source>
</reference>
<comment type="caution">
    <text evidence="1">The sequence shown here is derived from an EMBL/GenBank/DDBJ whole genome shotgun (WGS) entry which is preliminary data.</text>
</comment>
<name>A0A844ZMG3_9SPHN</name>